<keyword evidence="5" id="KW-0413">Isomerase</keyword>
<comment type="caution">
    <text evidence="5">Lacks conserved residue(s) required for the propagation of feature annotation.</text>
</comment>
<feature type="binding site" evidence="5">
    <location>
        <begin position="29"/>
        <end position="32"/>
    </location>
    <ligand>
        <name>ATP</name>
        <dbReference type="ChEBI" id="CHEBI:30616"/>
    </ligand>
</feature>
<dbReference type="Gene3D" id="1.10.560.10">
    <property type="entry name" value="GroEL-like equatorial domain"/>
    <property type="match status" value="1"/>
</dbReference>
<dbReference type="EMBL" id="KX284728">
    <property type="protein sequence ID" value="ASK39570.1"/>
    <property type="molecule type" value="Genomic_DNA"/>
</dbReference>
<dbReference type="GO" id="GO:0016853">
    <property type="term" value="F:isomerase activity"/>
    <property type="evidence" value="ECO:0007669"/>
    <property type="project" value="UniProtKB-KW"/>
</dbReference>
<keyword evidence="7" id="KW-0150">Chloroplast</keyword>
<reference evidence="7" key="2">
    <citation type="submission" date="2017-03" db="EMBL/GenBank/DDBJ databases">
        <title>The new red algal subphylum Proteorhodophytina comprises the largest and most divergent plastid genomes known.</title>
        <authorList>
            <person name="Munoz-Gomez S.A."/>
            <person name="Mejia-Franco F.G."/>
            <person name="Durnin K."/>
            <person name="Morgan C."/>
            <person name="Grisdale C.J."/>
            <person name="Archibald J.M."/>
            <person name="Slamovits C.H."/>
        </authorList>
    </citation>
    <scope>NUCLEOTIDE SEQUENCE</scope>
    <source>
        <strain evidence="7">UTEX LB2715</strain>
    </source>
</reference>
<dbReference type="InterPro" id="IPR027409">
    <property type="entry name" value="GroEL-like_apical_dom_sf"/>
</dbReference>
<dbReference type="GO" id="GO:0005524">
    <property type="term" value="F:ATP binding"/>
    <property type="evidence" value="ECO:0007669"/>
    <property type="project" value="UniProtKB-UniRule"/>
</dbReference>
<protein>
    <recommendedName>
        <fullName evidence="5">Chaperonin GroEL</fullName>
        <ecNumber evidence="5">5.6.1.7</ecNumber>
    </recommendedName>
    <alternativeName>
        <fullName evidence="5">60 kDa chaperonin</fullName>
    </alternativeName>
    <alternativeName>
        <fullName evidence="5">Chaperonin-60</fullName>
        <shortName evidence="5">Cpn60</shortName>
    </alternativeName>
</protein>
<dbReference type="PANTHER" id="PTHR45633">
    <property type="entry name" value="60 KDA HEAT SHOCK PROTEIN, MITOCHONDRIAL"/>
    <property type="match status" value="1"/>
</dbReference>
<dbReference type="FunFam" id="3.50.7.10:FF:000001">
    <property type="entry name" value="60 kDa chaperonin"/>
    <property type="match status" value="1"/>
</dbReference>
<evidence type="ECO:0000256" key="1">
    <source>
        <dbReference type="ARBA" id="ARBA00006607"/>
    </source>
</evidence>
<dbReference type="NCBIfam" id="NF000592">
    <property type="entry name" value="PRK00013.1"/>
    <property type="match status" value="1"/>
</dbReference>
<dbReference type="InterPro" id="IPR027410">
    <property type="entry name" value="TCP-1-like_intermed_sf"/>
</dbReference>
<evidence type="ECO:0000256" key="4">
    <source>
        <dbReference type="ARBA" id="ARBA00023186"/>
    </source>
</evidence>
<feature type="binding site" evidence="5">
    <location>
        <position position="496"/>
    </location>
    <ligand>
        <name>ATP</name>
        <dbReference type="ChEBI" id="CHEBI:30616"/>
    </ligand>
</feature>
<keyword evidence="2 5" id="KW-0547">Nucleotide-binding</keyword>
<dbReference type="SUPFAM" id="SSF48592">
    <property type="entry name" value="GroEL equatorial domain-like"/>
    <property type="match status" value="1"/>
</dbReference>
<dbReference type="AlphaFoldDB" id="A0A1X9PV38"/>
<dbReference type="InterPro" id="IPR002423">
    <property type="entry name" value="Cpn60/GroEL/TCP-1"/>
</dbReference>
<sequence>MKKGILYEDEARQALETGIEILTKAVAVTIGPKGRNVVISKTKAIPQIINDGVSIAKEIELKDPKQNAGVSLIKQAASKTNEIAGDGTTTATILAYSMIKEGVKSLSAGNNPISIKKGIQKATLFVISRITEIARPIQNLEAIINIASISAGNDKHTGSIIASAIKKVGRDGIISIEEGRLTTTELEITEGMKLNRGFMSPYFVNDVKKMEIVMENPLVLITDKKITLVQQELIPILEKTAKTGKPILIIADDIEKEALATIIVNKLKGKINIAAIRAPEFGNKRKTLLQDIAILTNGEVITEDLGLNLNNTDLSLLGVARKIIINKDSTTIIADDNKVKINARCEQIRRQIEISDNLYNKENLQERLAKLIGGVAVIKVGAATEIEMKERKLRLEDALNATKAAIEEGIVAGGGSTLVHISQDLQLWSKENLNAEELIGATIVEQALIQPFTTIVNNAGQNGIAIVQKVKNKHEYIGYNASKYKFINMYEEGIIDPAKVTRSAIQNAASVANMFLTTECLVINN</sequence>
<organism evidence="7">
    <name type="scientific">Rhodochaete parvula</name>
    <dbReference type="NCBI Taxonomy" id="110510"/>
    <lineage>
        <taxon>Eukaryota</taxon>
        <taxon>Rhodophyta</taxon>
        <taxon>Compsopogonophyceae</taxon>
        <taxon>Rhodochaetales</taxon>
        <taxon>Rhodochaetaceae</taxon>
        <taxon>Rhodochaete</taxon>
    </lineage>
</organism>
<dbReference type="GO" id="GO:0051082">
    <property type="term" value="F:unfolded protein binding"/>
    <property type="evidence" value="ECO:0007669"/>
    <property type="project" value="UniProtKB-UniRule"/>
</dbReference>
<dbReference type="EC" id="5.6.1.7" evidence="5"/>
<keyword evidence="7" id="KW-0934">Plastid</keyword>
<reference evidence="8" key="1">
    <citation type="journal article" date="2016" name="BMC Biol.">
        <title>Parallel evolution of highly conserved plastid genome architecture in red seaweeds and seed plants.</title>
        <authorList>
            <person name="Lee J."/>
            <person name="Cho C.H."/>
            <person name="Park S.I."/>
            <person name="Choi J.W."/>
            <person name="Song H.S."/>
            <person name="West J.A."/>
            <person name="Bhattacharya D."/>
            <person name="Yoon H.S."/>
        </authorList>
    </citation>
    <scope>NUCLEOTIDE SEQUENCE</scope>
</reference>
<evidence type="ECO:0000256" key="2">
    <source>
        <dbReference type="ARBA" id="ARBA00022741"/>
    </source>
</evidence>
<dbReference type="NCBIfam" id="NF009489">
    <property type="entry name" value="PRK12851.1"/>
    <property type="match status" value="1"/>
</dbReference>
<evidence type="ECO:0000313" key="8">
    <source>
        <dbReference type="EMBL" id="ASK39570.1"/>
    </source>
</evidence>
<dbReference type="PROSITE" id="PS00296">
    <property type="entry name" value="CHAPERONINS_CPN60"/>
    <property type="match status" value="1"/>
</dbReference>
<dbReference type="InterPro" id="IPR027413">
    <property type="entry name" value="GROEL-like_equatorial_sf"/>
</dbReference>
<accession>A0A1X9PV38</accession>
<name>A0A1X9PV38_9RHOD</name>
<dbReference type="GO" id="GO:0140662">
    <property type="term" value="F:ATP-dependent protein folding chaperone"/>
    <property type="evidence" value="ECO:0007669"/>
    <property type="project" value="InterPro"/>
</dbReference>
<dbReference type="CDD" id="cd03344">
    <property type="entry name" value="GroEL"/>
    <property type="match status" value="1"/>
</dbReference>
<dbReference type="GO" id="GO:0042026">
    <property type="term" value="P:protein refolding"/>
    <property type="evidence" value="ECO:0007669"/>
    <property type="project" value="UniProtKB-UniRule"/>
</dbReference>
<dbReference type="Gene3D" id="3.30.260.10">
    <property type="entry name" value="TCP-1-like chaperonin intermediate domain"/>
    <property type="match status" value="1"/>
</dbReference>
<dbReference type="Gene3D" id="3.50.7.10">
    <property type="entry name" value="GroEL"/>
    <property type="match status" value="1"/>
</dbReference>
<comment type="function">
    <text evidence="5">Together with its co-chaperonin GroES, plays an essential role in assisting protein folding. The GroEL-GroES system forms a nano-cage that allows encapsulation of the non-native substrate proteins and provides a physical environment optimized to promote and accelerate protein folding.</text>
</comment>
<dbReference type="SUPFAM" id="SSF52029">
    <property type="entry name" value="GroEL apical domain-like"/>
    <property type="match status" value="1"/>
</dbReference>
<keyword evidence="4 5" id="KW-0143">Chaperone</keyword>
<dbReference type="NCBIfam" id="NF009488">
    <property type="entry name" value="PRK12850.1"/>
    <property type="match status" value="1"/>
</dbReference>
<gene>
    <name evidence="5 7" type="primary">groEL</name>
    <name evidence="5" type="synonym">groL</name>
    <name evidence="8" type="ORF">Rhodc_024</name>
</gene>
<dbReference type="EMBL" id="KY709212">
    <property type="protein sequence ID" value="ARO91354.1"/>
    <property type="molecule type" value="Genomic_DNA"/>
</dbReference>
<dbReference type="HAMAP" id="MF_00600">
    <property type="entry name" value="CH60"/>
    <property type="match status" value="1"/>
</dbReference>
<keyword evidence="3 5" id="KW-0067">ATP-binding</keyword>
<dbReference type="SUPFAM" id="SSF54849">
    <property type="entry name" value="GroEL-intermediate domain like"/>
    <property type="match status" value="1"/>
</dbReference>
<proteinExistence type="inferred from homology"/>
<feature type="binding site" evidence="5">
    <location>
        <position position="414"/>
    </location>
    <ligand>
        <name>ATP</name>
        <dbReference type="ChEBI" id="CHEBI:30616"/>
    </ligand>
</feature>
<feature type="binding site" evidence="5">
    <location>
        <begin position="86"/>
        <end position="90"/>
    </location>
    <ligand>
        <name>ATP</name>
        <dbReference type="ChEBI" id="CHEBI:30616"/>
    </ligand>
</feature>
<evidence type="ECO:0000256" key="5">
    <source>
        <dbReference type="HAMAP-Rule" id="MF_00600"/>
    </source>
</evidence>
<reference evidence="8" key="3">
    <citation type="submission" date="2017-07" db="EMBL/GenBank/DDBJ databases">
        <authorList>
            <person name="Sun Z.S."/>
            <person name="Albrecht U."/>
            <person name="Echele G."/>
            <person name="Lee C.C."/>
        </authorList>
    </citation>
    <scope>NUCLEOTIDE SEQUENCE</scope>
</reference>
<evidence type="ECO:0000256" key="6">
    <source>
        <dbReference type="RuleBase" id="RU000418"/>
    </source>
</evidence>
<dbReference type="InterPro" id="IPR001844">
    <property type="entry name" value="Cpn60/GroEL"/>
</dbReference>
<comment type="subunit">
    <text evidence="5">Forms a cylinder of 14 subunits composed of two heptameric rings stacked back-to-back. Interacts with the co-chaperonin GroES.</text>
</comment>
<dbReference type="NCBIfam" id="TIGR02348">
    <property type="entry name" value="GroEL"/>
    <property type="match status" value="1"/>
</dbReference>
<dbReference type="Pfam" id="PF00118">
    <property type="entry name" value="Cpn60_TCP1"/>
    <property type="match status" value="1"/>
</dbReference>
<geneLocation type="plastid" evidence="7"/>
<dbReference type="InterPro" id="IPR018370">
    <property type="entry name" value="Chaperonin_Cpn60_CS"/>
</dbReference>
<evidence type="ECO:0000313" key="7">
    <source>
        <dbReference type="EMBL" id="ARO91354.1"/>
    </source>
</evidence>
<comment type="similarity">
    <text evidence="1 5 6">Belongs to the chaperonin (HSP60) family.</text>
</comment>
<dbReference type="NCBIfam" id="NF009487">
    <property type="entry name" value="PRK12849.1"/>
    <property type="match status" value="1"/>
</dbReference>
<evidence type="ECO:0000256" key="3">
    <source>
        <dbReference type="ARBA" id="ARBA00022840"/>
    </source>
</evidence>
<dbReference type="PRINTS" id="PR00298">
    <property type="entry name" value="CHAPERONIN60"/>
</dbReference>